<feature type="transmembrane region" description="Helical" evidence="2">
    <location>
        <begin position="25"/>
        <end position="47"/>
    </location>
</feature>
<dbReference type="HOGENOM" id="CLU_020120_5_0_9"/>
<gene>
    <name evidence="4" type="ORF">HMPREF9624_00867</name>
</gene>
<evidence type="ECO:0000313" key="5">
    <source>
        <dbReference type="Proteomes" id="UP000003527"/>
    </source>
</evidence>
<reference evidence="4 5" key="1">
    <citation type="submission" date="2011-08" db="EMBL/GenBank/DDBJ databases">
        <title>The Genome Sequence of Oribacterium sp. ACB7.</title>
        <authorList>
            <consortium name="The Broad Institute Genome Sequencing Platform"/>
            <person name="Earl A."/>
            <person name="Ward D."/>
            <person name="Feldgarden M."/>
            <person name="Gevers D."/>
            <person name="Sizova M."/>
            <person name="Hazen A."/>
            <person name="Epstein S."/>
            <person name="Young S.K."/>
            <person name="Zeng Q."/>
            <person name="Gargeya S."/>
            <person name="Fitzgerald M."/>
            <person name="Haas B."/>
            <person name="Abouelleil A."/>
            <person name="Alvarado L."/>
            <person name="Arachchi H.M."/>
            <person name="Berlin A."/>
            <person name="Brown A."/>
            <person name="Chapman S.B."/>
            <person name="Chen Z."/>
            <person name="Dunbar C."/>
            <person name="Freedman E."/>
            <person name="Gearin G."/>
            <person name="Gellesch M."/>
            <person name="Goldberg J."/>
            <person name="Griggs A."/>
            <person name="Gujja S."/>
            <person name="Heiman D."/>
            <person name="Howarth C."/>
            <person name="Larson L."/>
            <person name="Lui A."/>
            <person name="MacDonald P.J.P."/>
            <person name="Montmayeur A."/>
            <person name="Murphy C."/>
            <person name="Neiman D."/>
            <person name="Pearson M."/>
            <person name="Priest M."/>
            <person name="Roberts A."/>
            <person name="Saif S."/>
            <person name="Shea T."/>
            <person name="Shenoy N."/>
            <person name="Sisk P."/>
            <person name="Stolte C."/>
            <person name="Sykes S."/>
            <person name="Wortman J."/>
            <person name="Nusbaum C."/>
            <person name="Birren B."/>
        </authorList>
    </citation>
    <scope>NUCLEOTIDE SEQUENCE [LARGE SCALE GENOMIC DNA]</scope>
    <source>
        <strain evidence="4 5">ACB7</strain>
    </source>
</reference>
<dbReference type="SUPFAM" id="SSF50156">
    <property type="entry name" value="PDZ domain-like"/>
    <property type="match status" value="1"/>
</dbReference>
<comment type="caution">
    <text evidence="4">The sequence shown here is derived from an EMBL/GenBank/DDBJ whole genome shotgun (WGS) entry which is preliminary data.</text>
</comment>
<keyword evidence="2" id="KW-1133">Transmembrane helix</keyword>
<dbReference type="PANTHER" id="PTHR22939:SF129">
    <property type="entry name" value="SERINE PROTEASE HTRA2, MITOCHONDRIAL"/>
    <property type="match status" value="1"/>
</dbReference>
<dbReference type="PROSITE" id="PS50106">
    <property type="entry name" value="PDZ"/>
    <property type="match status" value="1"/>
</dbReference>
<keyword evidence="2" id="KW-0812">Transmembrane</keyword>
<dbReference type="Pfam" id="PF13180">
    <property type="entry name" value="PDZ_2"/>
    <property type="match status" value="1"/>
</dbReference>
<protein>
    <recommendedName>
        <fullName evidence="3">PDZ domain-containing protein</fullName>
    </recommendedName>
</protein>
<dbReference type="AlphaFoldDB" id="G9WVD3"/>
<feature type="domain" description="PDZ" evidence="3">
    <location>
        <begin position="299"/>
        <end position="391"/>
    </location>
</feature>
<proteinExistence type="inferred from homology"/>
<keyword evidence="2" id="KW-0472">Membrane</keyword>
<dbReference type="InterPro" id="IPR036034">
    <property type="entry name" value="PDZ_sf"/>
</dbReference>
<evidence type="ECO:0000256" key="1">
    <source>
        <dbReference type="ARBA" id="ARBA00010541"/>
    </source>
</evidence>
<dbReference type="PATRIC" id="fig|796944.3.peg.1596"/>
<dbReference type="Gene3D" id="2.30.42.10">
    <property type="match status" value="1"/>
</dbReference>
<accession>G9WVD3</accession>
<comment type="similarity">
    <text evidence="1">Belongs to the peptidase S1C family.</text>
</comment>
<organism evidence="4 5">
    <name type="scientific">Oribacterium asaccharolyticum ACB7</name>
    <dbReference type="NCBI Taxonomy" id="796944"/>
    <lineage>
        <taxon>Bacteria</taxon>
        <taxon>Bacillati</taxon>
        <taxon>Bacillota</taxon>
        <taxon>Clostridia</taxon>
        <taxon>Lachnospirales</taxon>
        <taxon>Lachnospiraceae</taxon>
        <taxon>Oribacterium</taxon>
    </lineage>
</organism>
<dbReference type="Gene3D" id="2.40.10.120">
    <property type="match status" value="1"/>
</dbReference>
<dbReference type="SMART" id="SM00228">
    <property type="entry name" value="PDZ"/>
    <property type="match status" value="1"/>
</dbReference>
<dbReference type="PANTHER" id="PTHR22939">
    <property type="entry name" value="SERINE PROTEASE FAMILY S1C HTRA-RELATED"/>
    <property type="match status" value="1"/>
</dbReference>
<dbReference type="EMBL" id="AFZD01000017">
    <property type="protein sequence ID" value="EHL11534.1"/>
    <property type="molecule type" value="Genomic_DNA"/>
</dbReference>
<dbReference type="RefSeq" id="WP_009536700.1">
    <property type="nucleotide sequence ID" value="NZ_JH414504.1"/>
</dbReference>
<keyword evidence="5" id="KW-1185">Reference proteome</keyword>
<evidence type="ECO:0000256" key="2">
    <source>
        <dbReference type="SAM" id="Phobius"/>
    </source>
</evidence>
<sequence length="407" mass="44428">MDEKNFIKEKIVGQKVSWKKRTVKALSLLFSGGVFGLGIFLVLFFLVPHLPVKKEGKEKETVAFTEEASTEAESSTEETEAIEDVVQSEIQKFDFPISAYESMMGNLKSIIQEGEKSLVDVEVSTGGEDLLTEGKTRGNGIILEKTADNLLILYLGTGKGEEAYRIRFFREKEVEGRLLSSSKRDGVMILSVPLSAFTEKDMERLSVMPRGNSRLIQRGETLIGIGSPSGELYSTEITYASYLSYDVPAVDGFREDIAVQGPKEGEGNVFYLNTAGEFVGFCSGKQGGFPHMTGISDCLDMLEHLSNGKTLAYLGLKIQNTSKSMIELGIPEGVFISEVEEGSPAYAAGVQAGDVIKKANGEELTGVKDLQAALLKESPGNPFQISLLRNNGNQYVEMEFSCPLGTR</sequence>
<evidence type="ECO:0000313" key="4">
    <source>
        <dbReference type="EMBL" id="EHL11534.1"/>
    </source>
</evidence>
<name>G9WVD3_9FIRM</name>
<dbReference type="GO" id="GO:0006515">
    <property type="term" value="P:protein quality control for misfolded or incompletely synthesized proteins"/>
    <property type="evidence" value="ECO:0007669"/>
    <property type="project" value="TreeGrafter"/>
</dbReference>
<dbReference type="Proteomes" id="UP000003527">
    <property type="component" value="Unassembled WGS sequence"/>
</dbReference>
<dbReference type="GO" id="GO:0042597">
    <property type="term" value="C:periplasmic space"/>
    <property type="evidence" value="ECO:0007669"/>
    <property type="project" value="TreeGrafter"/>
</dbReference>
<dbReference type="InterPro" id="IPR001478">
    <property type="entry name" value="PDZ"/>
</dbReference>
<evidence type="ECO:0000259" key="3">
    <source>
        <dbReference type="PROSITE" id="PS50106"/>
    </source>
</evidence>